<evidence type="ECO:0000256" key="4">
    <source>
        <dbReference type="SAM" id="MobiDB-lite"/>
    </source>
</evidence>
<dbReference type="Gene3D" id="3.30.420.40">
    <property type="match status" value="2"/>
</dbReference>
<proteinExistence type="predicted"/>
<dbReference type="PANTHER" id="PTHR42749:SF1">
    <property type="entry name" value="CELL SHAPE-DETERMINING PROTEIN MREB"/>
    <property type="match status" value="1"/>
</dbReference>
<dbReference type="Pfam" id="PF00012">
    <property type="entry name" value="HSP70"/>
    <property type="match status" value="1"/>
</dbReference>
<keyword evidence="7" id="KW-1185">Reference proteome</keyword>
<evidence type="ECO:0000313" key="7">
    <source>
        <dbReference type="Proteomes" id="UP000638560"/>
    </source>
</evidence>
<feature type="region of interest" description="Disordered" evidence="4">
    <location>
        <begin position="356"/>
        <end position="413"/>
    </location>
</feature>
<keyword evidence="1" id="KW-0547">Nucleotide-binding</keyword>
<evidence type="ECO:0000313" key="6">
    <source>
        <dbReference type="EMBL" id="MBF9133702.1"/>
    </source>
</evidence>
<keyword evidence="5" id="KW-0472">Membrane</keyword>
<keyword evidence="5" id="KW-0812">Transmembrane</keyword>
<evidence type="ECO:0000256" key="2">
    <source>
        <dbReference type="ARBA" id="ARBA00022840"/>
    </source>
</evidence>
<dbReference type="InterPro" id="IPR043129">
    <property type="entry name" value="ATPase_NBD"/>
</dbReference>
<accession>A0ABS0H5G4</accession>
<keyword evidence="3" id="KW-0143">Chaperone</keyword>
<dbReference type="EMBL" id="JADPUN010000287">
    <property type="protein sequence ID" value="MBF9133702.1"/>
    <property type="molecule type" value="Genomic_DNA"/>
</dbReference>
<gene>
    <name evidence="6" type="ORF">I0C86_32920</name>
</gene>
<comment type="caution">
    <text evidence="6">The sequence shown here is derived from an EMBL/GenBank/DDBJ whole genome shotgun (WGS) entry which is preliminary data.</text>
</comment>
<evidence type="ECO:0000256" key="5">
    <source>
        <dbReference type="SAM" id="Phobius"/>
    </source>
</evidence>
<organism evidence="6 7">
    <name type="scientific">Plantactinospora alkalitolerans</name>
    <dbReference type="NCBI Taxonomy" id="2789879"/>
    <lineage>
        <taxon>Bacteria</taxon>
        <taxon>Bacillati</taxon>
        <taxon>Actinomycetota</taxon>
        <taxon>Actinomycetes</taxon>
        <taxon>Micromonosporales</taxon>
        <taxon>Micromonosporaceae</taxon>
        <taxon>Plantactinospora</taxon>
    </lineage>
</organism>
<dbReference type="RefSeq" id="WP_196205207.1">
    <property type="nucleotide sequence ID" value="NZ_JADPUN010000287.1"/>
</dbReference>
<evidence type="ECO:0000256" key="1">
    <source>
        <dbReference type="ARBA" id="ARBA00022741"/>
    </source>
</evidence>
<dbReference type="PANTHER" id="PTHR42749">
    <property type="entry name" value="CELL SHAPE-DETERMINING PROTEIN MREB"/>
    <property type="match status" value="1"/>
</dbReference>
<dbReference type="Gene3D" id="3.90.640.10">
    <property type="entry name" value="Actin, Chain A, domain 4"/>
    <property type="match status" value="1"/>
</dbReference>
<reference evidence="6 7" key="1">
    <citation type="submission" date="2020-11" db="EMBL/GenBank/DDBJ databases">
        <title>A novel isolate from a Black sea contaminated sediment with potential to produce alkanes: Plantactinospora alkalitolerans sp. nov.</title>
        <authorList>
            <person name="Carro L."/>
            <person name="Veyisoglu A."/>
            <person name="Guven K."/>
            <person name="Schumann P."/>
            <person name="Klenk H.-P."/>
            <person name="Sahin N."/>
        </authorList>
    </citation>
    <scope>NUCLEOTIDE SEQUENCE [LARGE SCALE GENOMIC DNA]</scope>
    <source>
        <strain evidence="6 7">S1510</strain>
    </source>
</reference>
<keyword evidence="5" id="KW-1133">Transmembrane helix</keyword>
<dbReference type="InterPro" id="IPR013126">
    <property type="entry name" value="Hsp_70_fam"/>
</dbReference>
<sequence length="467" mass="50089">MPHVLGIDIGSTATAAAVVRLRGNAWDPPEPVRLGPVDHTVPSVLLMSSNRSITVDDPDEYHGRIDSGWIARGFTNRVGDDVPLLVGGEACSAQALTAMLAMWVVERVVDQEGERPEWIVLRHPADWGGHRRHLLSEALWDAGLTDVTLLPTPVVAAASHAARGFTGRTLAVYILGGHSFEVAVVDRAQPLGFELRAARSGTEPIGGADFDDALVEHVRTGLGKELSDPTDPLVRKALLDLRRECRRAKTTLTVAGSTDVLVRSPVRQVRVPVTRSGFEELIRPTVAMTVDELLRTVRSCGLAPDQLDGVLLAGGSARIPLVRDLVADRFPVPVQVEPDPQLTIAAGAALTGCQILDHQRGNRPPPRPGFRRGDPPPRRQRGRSGQQPDGSGREPARYDEERTQLPPRPPIRITPLEMPMRALSRLASGRGTMTVALAVLAIGLVTLLSVAVGPDALTVAGPVGPVR</sequence>
<dbReference type="SUPFAM" id="SSF53067">
    <property type="entry name" value="Actin-like ATPase domain"/>
    <property type="match status" value="2"/>
</dbReference>
<name>A0ABS0H5G4_9ACTN</name>
<feature type="compositionally biased region" description="Basic and acidic residues" evidence="4">
    <location>
        <begin position="391"/>
        <end position="403"/>
    </location>
</feature>
<dbReference type="PRINTS" id="PR00301">
    <property type="entry name" value="HEATSHOCK70"/>
</dbReference>
<evidence type="ECO:0000256" key="3">
    <source>
        <dbReference type="ARBA" id="ARBA00023186"/>
    </source>
</evidence>
<keyword evidence="2" id="KW-0067">ATP-binding</keyword>
<dbReference type="Proteomes" id="UP000638560">
    <property type="component" value="Unassembled WGS sequence"/>
</dbReference>
<feature type="transmembrane region" description="Helical" evidence="5">
    <location>
        <begin position="431"/>
        <end position="452"/>
    </location>
</feature>
<protein>
    <submittedName>
        <fullName evidence="6">Hsp70 family protein</fullName>
    </submittedName>
</protein>